<keyword evidence="1" id="KW-0732">Signal</keyword>
<evidence type="ECO:0000313" key="3">
    <source>
        <dbReference type="Proteomes" id="UP001149303"/>
    </source>
</evidence>
<comment type="caution">
    <text evidence="2">The sequence shown here is derived from an EMBL/GenBank/DDBJ whole genome shotgun (WGS) entry which is preliminary data.</text>
</comment>
<dbReference type="Proteomes" id="UP001149303">
    <property type="component" value="Unassembled WGS sequence"/>
</dbReference>
<dbReference type="InterPro" id="IPR025921">
    <property type="entry name" value="HmuY"/>
</dbReference>
<reference evidence="2" key="1">
    <citation type="submission" date="2021-09" db="EMBL/GenBank/DDBJ databases">
        <authorList>
            <person name="Smyrli M."/>
        </authorList>
    </citation>
    <scope>NUCLEOTIDE SEQUENCE</scope>
    <source>
        <strain evidence="2">LAR25</strain>
    </source>
</reference>
<evidence type="ECO:0000256" key="1">
    <source>
        <dbReference type="SAM" id="SignalP"/>
    </source>
</evidence>
<dbReference type="EMBL" id="JAIWJY010000005">
    <property type="protein sequence ID" value="MDE1207060.1"/>
    <property type="molecule type" value="Genomic_DNA"/>
</dbReference>
<protein>
    <submittedName>
        <fullName evidence="2">HmuY family protein</fullName>
    </submittedName>
</protein>
<dbReference type="CDD" id="cd12105">
    <property type="entry name" value="HmuY"/>
    <property type="match status" value="1"/>
</dbReference>
<dbReference type="AlphaFoldDB" id="A0A9X4ERV4"/>
<dbReference type="Pfam" id="PF14064">
    <property type="entry name" value="HmuY"/>
    <property type="match status" value="1"/>
</dbReference>
<gene>
    <name evidence="2" type="ORF">LCI24_09645</name>
</gene>
<organism evidence="2 3">
    <name type="scientific">Tenacibaculum larymnensis</name>
    <dbReference type="NCBI Taxonomy" id="2878201"/>
    <lineage>
        <taxon>Bacteria</taxon>
        <taxon>Pseudomonadati</taxon>
        <taxon>Bacteroidota</taxon>
        <taxon>Flavobacteriia</taxon>
        <taxon>Flavobacteriales</taxon>
        <taxon>Flavobacteriaceae</taxon>
        <taxon>Tenacibaculum</taxon>
    </lineage>
</organism>
<name>A0A9X4ERV4_9FLAO</name>
<proteinExistence type="predicted"/>
<dbReference type="RefSeq" id="WP_274640195.1">
    <property type="nucleotide sequence ID" value="NZ_JAIWJY010000005.1"/>
</dbReference>
<accession>A0A9X4ERV4</accession>
<feature type="signal peptide" evidence="1">
    <location>
        <begin position="1"/>
        <end position="20"/>
    </location>
</feature>
<feature type="chain" id="PRO_5040772677" evidence="1">
    <location>
        <begin position="21"/>
        <end position="202"/>
    </location>
</feature>
<sequence>MRILKSILAMTMLAFVAVSCSDNDDVVLDDVVAKKIENLYAPGEGRGNYTGEFTKFSFKEGKQVTGDNWDIAFRATEIIVNGGKKGALLEDIDRTGNASMMLLSSTSLQGVTTAPAETELKQDSEEELVIKTGSNQGWYAYNQENHTIAPIAGKVIVVKTIDGNYAKMEILSYYKDSAPSLEGSKYYTFNYVYNPNIGDTKF</sequence>
<dbReference type="PROSITE" id="PS51257">
    <property type="entry name" value="PROKAR_LIPOPROTEIN"/>
    <property type="match status" value="1"/>
</dbReference>
<keyword evidence="3" id="KW-1185">Reference proteome</keyword>
<evidence type="ECO:0000313" key="2">
    <source>
        <dbReference type="EMBL" id="MDE1207060.1"/>
    </source>
</evidence>